<keyword evidence="2" id="KW-0285">Flavoprotein</keyword>
<dbReference type="Pfam" id="PF01266">
    <property type="entry name" value="DAO"/>
    <property type="match status" value="1"/>
</dbReference>
<dbReference type="EC" id="1.1.3.-" evidence="7"/>
<accession>A0A935INH1</accession>
<dbReference type="Gene3D" id="3.30.9.10">
    <property type="entry name" value="D-Amino Acid Oxidase, subunit A, domain 2"/>
    <property type="match status" value="1"/>
</dbReference>
<dbReference type="Gene3D" id="3.50.50.60">
    <property type="entry name" value="FAD/NAD(P)-binding domain"/>
    <property type="match status" value="1"/>
</dbReference>
<dbReference type="SUPFAM" id="SSF51905">
    <property type="entry name" value="FAD/NAD(P)-binding domain"/>
    <property type="match status" value="1"/>
</dbReference>
<evidence type="ECO:0000259" key="6">
    <source>
        <dbReference type="Pfam" id="PF01266"/>
    </source>
</evidence>
<name>A0A935INH1_9MICO</name>
<protein>
    <submittedName>
        <fullName evidence="7">L-2-hydroxyglutarate oxidase</fullName>
        <ecNumber evidence="7">1.1.3.-</ecNumber>
    </submittedName>
</protein>
<evidence type="ECO:0000256" key="2">
    <source>
        <dbReference type="ARBA" id="ARBA00022630"/>
    </source>
</evidence>
<keyword evidence="4 7" id="KW-0560">Oxidoreductase</keyword>
<keyword evidence="3" id="KW-0274">FAD</keyword>
<dbReference type="AlphaFoldDB" id="A0A935INH1"/>
<evidence type="ECO:0000256" key="1">
    <source>
        <dbReference type="ARBA" id="ARBA00001974"/>
    </source>
</evidence>
<dbReference type="PANTHER" id="PTHR43104">
    <property type="entry name" value="L-2-HYDROXYGLUTARATE DEHYDROGENASE, MITOCHONDRIAL"/>
    <property type="match status" value="1"/>
</dbReference>
<feature type="domain" description="FAD dependent oxidoreductase" evidence="6">
    <location>
        <begin position="4"/>
        <end position="389"/>
    </location>
</feature>
<reference evidence="7 8" key="1">
    <citation type="submission" date="2020-10" db="EMBL/GenBank/DDBJ databases">
        <title>Connecting structure to function with the recovery of over 1000 high-quality activated sludge metagenome-assembled genomes encoding full-length rRNA genes using long-read sequencing.</title>
        <authorList>
            <person name="Singleton C.M."/>
            <person name="Petriglieri F."/>
            <person name="Kristensen J.M."/>
            <person name="Kirkegaard R.H."/>
            <person name="Michaelsen T.Y."/>
            <person name="Andersen M.H."/>
            <person name="Karst S.M."/>
            <person name="Dueholm M.S."/>
            <person name="Nielsen P.H."/>
            <person name="Albertsen M."/>
        </authorList>
    </citation>
    <scope>NUCLEOTIDE SEQUENCE [LARGE SCALE GENOMIC DNA]</scope>
    <source>
        <strain evidence="7">Ega_18-Q3-R5-49_MAXAC.001</strain>
    </source>
</reference>
<dbReference type="EMBL" id="JADJIB010000006">
    <property type="protein sequence ID" value="MBK7274475.1"/>
    <property type="molecule type" value="Genomic_DNA"/>
</dbReference>
<dbReference type="GO" id="GO:0047545">
    <property type="term" value="F:(S)-2-hydroxyglutarate dehydrogenase activity"/>
    <property type="evidence" value="ECO:0007669"/>
    <property type="project" value="TreeGrafter"/>
</dbReference>
<dbReference type="InterPro" id="IPR006076">
    <property type="entry name" value="FAD-dep_OxRdtase"/>
</dbReference>
<gene>
    <name evidence="7" type="primary">lhgO</name>
    <name evidence="7" type="ORF">IPI13_15355</name>
</gene>
<organism evidence="7 8">
    <name type="scientific">Candidatus Phosphoribacter hodrii</name>
    <dbReference type="NCBI Taxonomy" id="2953743"/>
    <lineage>
        <taxon>Bacteria</taxon>
        <taxon>Bacillati</taxon>
        <taxon>Actinomycetota</taxon>
        <taxon>Actinomycetes</taxon>
        <taxon>Micrococcales</taxon>
        <taxon>Dermatophilaceae</taxon>
        <taxon>Candidatus Phosphoribacter</taxon>
    </lineage>
</organism>
<evidence type="ECO:0000256" key="4">
    <source>
        <dbReference type="ARBA" id="ARBA00023002"/>
    </source>
</evidence>
<comment type="cofactor">
    <cofactor evidence="1">
        <name>FAD</name>
        <dbReference type="ChEBI" id="CHEBI:57692"/>
    </cofactor>
</comment>
<dbReference type="InterPro" id="IPR036188">
    <property type="entry name" value="FAD/NAD-bd_sf"/>
</dbReference>
<dbReference type="GO" id="GO:0005737">
    <property type="term" value="C:cytoplasm"/>
    <property type="evidence" value="ECO:0007669"/>
    <property type="project" value="TreeGrafter"/>
</dbReference>
<evidence type="ECO:0000313" key="7">
    <source>
        <dbReference type="EMBL" id="MBK7274475.1"/>
    </source>
</evidence>
<dbReference type="NCBIfam" id="NF008726">
    <property type="entry name" value="PRK11728.1"/>
    <property type="match status" value="1"/>
</dbReference>
<comment type="caution">
    <text evidence="7">The sequence shown here is derived from an EMBL/GenBank/DDBJ whole genome shotgun (WGS) entry which is preliminary data.</text>
</comment>
<dbReference type="Proteomes" id="UP000726105">
    <property type="component" value="Unassembled WGS sequence"/>
</dbReference>
<evidence type="ECO:0000313" key="8">
    <source>
        <dbReference type="Proteomes" id="UP000726105"/>
    </source>
</evidence>
<proteinExistence type="inferred from homology"/>
<sequence length="397" mass="42234">MSTIAVVGGGIVGLATARVLARRGEQVVLLEKESALAQHQTGRNSGVVHAGLYYPPGSLKARMAVAGAQSMYAYARAKGIAYDNCGKLVVACDESELPGLDRLAERAEANGVPARLLDPAAAREIEPYVRCVRALRVETTGIIDYPAVCRALADDIGAQGGEIRLGVGVASAESTPHGVEVHTTTGETLRADALVACAGLYADRVALACGLEPDARIVPFRGEYFELAPEKNYLVRNLIYPVPDPRFPFLGVHLTRMVHGGIHAGPNAVLALRREGYTWRDVDVAELRESLAWPGLWALAKRNIVPGAREVVRSLSKRQFAASLSRLVPGIEAADLRPAAAGVRAQALRRDGSMVEDFLVQTQGRQVHVLNAPSPAATAALEIADHLADSVEQVLAS</sequence>
<evidence type="ECO:0000256" key="5">
    <source>
        <dbReference type="ARBA" id="ARBA00037941"/>
    </source>
</evidence>
<dbReference type="PANTHER" id="PTHR43104:SF2">
    <property type="entry name" value="L-2-HYDROXYGLUTARATE DEHYDROGENASE, MITOCHONDRIAL"/>
    <property type="match status" value="1"/>
</dbReference>
<evidence type="ECO:0000256" key="3">
    <source>
        <dbReference type="ARBA" id="ARBA00022827"/>
    </source>
</evidence>
<comment type="similarity">
    <text evidence="5">Belongs to the L2HGDH family.</text>
</comment>